<dbReference type="Proteomes" id="UP001497497">
    <property type="component" value="Unassembled WGS sequence"/>
</dbReference>
<dbReference type="InterPro" id="IPR018097">
    <property type="entry name" value="EGF_Ca-bd_CS"/>
</dbReference>
<evidence type="ECO:0000256" key="2">
    <source>
        <dbReference type="ARBA" id="ARBA00022729"/>
    </source>
</evidence>
<dbReference type="PANTHER" id="PTHR24039">
    <property type="entry name" value="FIBRILLIN-RELATED"/>
    <property type="match status" value="1"/>
</dbReference>
<dbReference type="SMART" id="SM00179">
    <property type="entry name" value="EGF_CA"/>
    <property type="match status" value="2"/>
</dbReference>
<dbReference type="CDD" id="cd00054">
    <property type="entry name" value="EGF_CA"/>
    <property type="match status" value="2"/>
</dbReference>
<proteinExistence type="predicted"/>
<dbReference type="PROSITE" id="PS00010">
    <property type="entry name" value="ASX_HYDROXYL"/>
    <property type="match status" value="2"/>
</dbReference>
<keyword evidence="2" id="KW-0732">Signal</keyword>
<dbReference type="GO" id="GO:0005509">
    <property type="term" value="F:calcium ion binding"/>
    <property type="evidence" value="ECO:0007669"/>
    <property type="project" value="InterPro"/>
</dbReference>
<keyword evidence="8" id="KW-1185">Reference proteome</keyword>
<feature type="domain" description="EGF-like" evidence="6">
    <location>
        <begin position="38"/>
        <end position="78"/>
    </location>
</feature>
<gene>
    <name evidence="7" type="ORF">GSLYS_00020446001</name>
</gene>
<dbReference type="SUPFAM" id="SSF57196">
    <property type="entry name" value="EGF/Laminin"/>
    <property type="match status" value="1"/>
</dbReference>
<dbReference type="EMBL" id="CAXITT010000906">
    <property type="protein sequence ID" value="CAL1547121.1"/>
    <property type="molecule type" value="Genomic_DNA"/>
</dbReference>
<dbReference type="PROSITE" id="PS01187">
    <property type="entry name" value="EGF_CA"/>
    <property type="match status" value="1"/>
</dbReference>
<keyword evidence="4" id="KW-1015">Disulfide bond</keyword>
<evidence type="ECO:0000256" key="5">
    <source>
        <dbReference type="PROSITE-ProRule" id="PRU00076"/>
    </source>
</evidence>
<dbReference type="SUPFAM" id="SSF57184">
    <property type="entry name" value="Growth factor receptor domain"/>
    <property type="match status" value="1"/>
</dbReference>
<dbReference type="PROSITE" id="PS01186">
    <property type="entry name" value="EGF_2"/>
    <property type="match status" value="2"/>
</dbReference>
<evidence type="ECO:0000259" key="6">
    <source>
        <dbReference type="PROSITE" id="PS50026"/>
    </source>
</evidence>
<dbReference type="Gene3D" id="2.10.25.140">
    <property type="match status" value="1"/>
</dbReference>
<dbReference type="InterPro" id="IPR000742">
    <property type="entry name" value="EGF"/>
</dbReference>
<name>A0AAV2IQ81_LYMST</name>
<dbReference type="InterPro" id="IPR000152">
    <property type="entry name" value="EGF-type_Asp/Asn_hydroxyl_site"/>
</dbReference>
<dbReference type="InterPro" id="IPR049883">
    <property type="entry name" value="NOTCH1_EGF-like"/>
</dbReference>
<comment type="caution">
    <text evidence="7">The sequence shown here is derived from an EMBL/GenBank/DDBJ whole genome shotgun (WGS) entry which is preliminary data.</text>
</comment>
<organism evidence="7 8">
    <name type="scientific">Lymnaea stagnalis</name>
    <name type="common">Great pond snail</name>
    <name type="synonym">Helix stagnalis</name>
    <dbReference type="NCBI Taxonomy" id="6523"/>
    <lineage>
        <taxon>Eukaryota</taxon>
        <taxon>Metazoa</taxon>
        <taxon>Spiralia</taxon>
        <taxon>Lophotrochozoa</taxon>
        <taxon>Mollusca</taxon>
        <taxon>Gastropoda</taxon>
        <taxon>Heterobranchia</taxon>
        <taxon>Euthyneura</taxon>
        <taxon>Panpulmonata</taxon>
        <taxon>Hygrophila</taxon>
        <taxon>Lymnaeoidea</taxon>
        <taxon>Lymnaeidae</taxon>
        <taxon>Lymnaea</taxon>
    </lineage>
</organism>
<accession>A0AAV2IQ81</accession>
<keyword evidence="3" id="KW-0677">Repeat</keyword>
<dbReference type="FunFam" id="2.10.25.10:FF:000038">
    <property type="entry name" value="Fibrillin 2"/>
    <property type="match status" value="2"/>
</dbReference>
<dbReference type="Gene3D" id="2.10.25.10">
    <property type="entry name" value="Laminin"/>
    <property type="match status" value="2"/>
</dbReference>
<evidence type="ECO:0000256" key="1">
    <source>
        <dbReference type="ARBA" id="ARBA00022536"/>
    </source>
</evidence>
<evidence type="ECO:0000256" key="4">
    <source>
        <dbReference type="ARBA" id="ARBA00023157"/>
    </source>
</evidence>
<reference evidence="7 8" key="1">
    <citation type="submission" date="2024-04" db="EMBL/GenBank/DDBJ databases">
        <authorList>
            <consortium name="Genoscope - CEA"/>
            <person name="William W."/>
        </authorList>
    </citation>
    <scope>NUCLEOTIDE SEQUENCE [LARGE SCALE GENOMIC DNA]</scope>
</reference>
<comment type="caution">
    <text evidence="5">Lacks conserved residue(s) required for the propagation of feature annotation.</text>
</comment>
<dbReference type="InterPro" id="IPR009030">
    <property type="entry name" value="Growth_fac_rcpt_cys_sf"/>
</dbReference>
<feature type="domain" description="EGF-like" evidence="6">
    <location>
        <begin position="124"/>
        <end position="164"/>
    </location>
</feature>
<dbReference type="Pfam" id="PF07645">
    <property type="entry name" value="EGF_CA"/>
    <property type="match status" value="2"/>
</dbReference>
<evidence type="ECO:0000313" key="8">
    <source>
        <dbReference type="Proteomes" id="UP001497497"/>
    </source>
</evidence>
<protein>
    <recommendedName>
        <fullName evidence="6">EGF-like domain-containing protein</fullName>
    </recommendedName>
</protein>
<dbReference type="AlphaFoldDB" id="A0AAV2IQ81"/>
<keyword evidence="1 5" id="KW-0245">EGF-like domain</keyword>
<evidence type="ECO:0000256" key="3">
    <source>
        <dbReference type="ARBA" id="ARBA00022737"/>
    </source>
</evidence>
<dbReference type="InterPro" id="IPR001881">
    <property type="entry name" value="EGF-like_Ca-bd_dom"/>
</dbReference>
<dbReference type="SMART" id="SM00181">
    <property type="entry name" value="EGF"/>
    <property type="match status" value="4"/>
</dbReference>
<evidence type="ECO:0000313" key="7">
    <source>
        <dbReference type="EMBL" id="CAL1547121.1"/>
    </source>
</evidence>
<sequence length="321" mass="34860">MNCNISCTCQMSNTKTCDNVNGSCKCFPGWKGENCTTDEDECADNLFSCQEHSYCVNTNGSYICVCDDGFTLKDNICGVCTAGKYGKNCNNSCKCQMSNTKTCDNVIGACTCLPGWNGDNCTSDVDECADNLFSCQEHSHCVNINGSYVCVCDDGFILKDNICGDLPFRHTVSLVITIDYNMTGFDISNKISANYLKLSDAAQKGLLESLKKEAAVISVTIMNLRQGSLIIYTDITMATNNTTDKASEMKIAMVFVEILKNGIGITINNTNGNILHLIISGVEILKNDTPCNIKSKLDPCAASETCKNEGEEAVCRLVNLR</sequence>
<dbReference type="PROSITE" id="PS50026">
    <property type="entry name" value="EGF_3"/>
    <property type="match status" value="2"/>
</dbReference>